<organism evidence="8">
    <name type="scientific">Parasteatoda tepidariorum</name>
    <name type="common">Common house spider</name>
    <name type="synonym">Achaearanea tepidariorum</name>
    <dbReference type="NCBI Taxonomy" id="114398"/>
    <lineage>
        <taxon>Eukaryota</taxon>
        <taxon>Metazoa</taxon>
        <taxon>Ecdysozoa</taxon>
        <taxon>Arthropoda</taxon>
        <taxon>Chelicerata</taxon>
        <taxon>Arachnida</taxon>
        <taxon>Araneae</taxon>
        <taxon>Araneomorphae</taxon>
        <taxon>Entelegynae</taxon>
        <taxon>Araneoidea</taxon>
        <taxon>Theridiidae</taxon>
        <taxon>Parasteatoda</taxon>
    </lineage>
</organism>
<dbReference type="PROSITE" id="PS00059">
    <property type="entry name" value="ADH_ZINC"/>
    <property type="match status" value="1"/>
</dbReference>
<keyword evidence="4" id="KW-0560">Oxidoreductase</keyword>
<evidence type="ECO:0000256" key="2">
    <source>
        <dbReference type="ARBA" id="ARBA00022723"/>
    </source>
</evidence>
<dbReference type="Pfam" id="PF00107">
    <property type="entry name" value="ADH_zinc_N"/>
    <property type="match status" value="1"/>
</dbReference>
<dbReference type="Gene3D" id="3.90.180.10">
    <property type="entry name" value="Medium-chain alcohol dehydrogenases, catalytic domain"/>
    <property type="match status" value="1"/>
</dbReference>
<feature type="domain" description="Alcohol dehydrogenase-like C-terminal" evidence="6">
    <location>
        <begin position="201"/>
        <end position="332"/>
    </location>
</feature>
<dbReference type="InterPro" id="IPR011032">
    <property type="entry name" value="GroES-like_sf"/>
</dbReference>
<dbReference type="OrthoDB" id="417550at2759"/>
<keyword evidence="2 5" id="KW-0479">Metal-binding</keyword>
<dbReference type="PANTHER" id="PTHR43880">
    <property type="entry name" value="ALCOHOL DEHYDROGENASE"/>
    <property type="match status" value="1"/>
</dbReference>
<dbReference type="GO" id="GO:0008270">
    <property type="term" value="F:zinc ion binding"/>
    <property type="evidence" value="ECO:0007669"/>
    <property type="project" value="InterPro"/>
</dbReference>
<keyword evidence="3 5" id="KW-0862">Zinc</keyword>
<dbReference type="InterPro" id="IPR036291">
    <property type="entry name" value="NAD(P)-bd_dom_sf"/>
</dbReference>
<reference evidence="8" key="1">
    <citation type="journal article" date="2016" name="Mol. Ecol. Resour.">
        <title>Evaluation of the impact of RNA preservation methods of spiders for de novo transcriptome assembly.</title>
        <authorList>
            <person name="Kono N."/>
            <person name="Nakamura H."/>
            <person name="Ito Y."/>
            <person name="Tomita M."/>
            <person name="Arakawa K."/>
        </authorList>
    </citation>
    <scope>NUCLEOTIDE SEQUENCE</scope>
    <source>
        <tissue evidence="8">Whole body</tissue>
    </source>
</reference>
<dbReference type="SUPFAM" id="SSF51735">
    <property type="entry name" value="NAD(P)-binding Rossmann-fold domains"/>
    <property type="match status" value="1"/>
</dbReference>
<name>A0A2L2YRW0_PARTP</name>
<dbReference type="InterPro" id="IPR013154">
    <property type="entry name" value="ADH-like_N"/>
</dbReference>
<dbReference type="EMBL" id="IAAA01045768">
    <property type="protein sequence ID" value="LAA10812.1"/>
    <property type="molecule type" value="mRNA"/>
</dbReference>
<evidence type="ECO:0000256" key="1">
    <source>
        <dbReference type="ARBA" id="ARBA00001947"/>
    </source>
</evidence>
<dbReference type="GO" id="GO:0051903">
    <property type="term" value="F:S-(hydroxymethyl)glutathione dehydrogenase [NAD(P)+] activity"/>
    <property type="evidence" value="ECO:0007669"/>
    <property type="project" value="TreeGrafter"/>
</dbReference>
<dbReference type="Gene3D" id="3.40.50.720">
    <property type="entry name" value="NAD(P)-binding Rossmann-like Domain"/>
    <property type="match status" value="1"/>
</dbReference>
<dbReference type="InterPro" id="IPR002328">
    <property type="entry name" value="ADH_Zn_CS"/>
</dbReference>
<comment type="similarity">
    <text evidence="5">Belongs to the zinc-containing alcohol dehydrogenase family.</text>
</comment>
<dbReference type="InterPro" id="IPR013149">
    <property type="entry name" value="ADH-like_C"/>
</dbReference>
<dbReference type="PANTHER" id="PTHR43880:SF32">
    <property type="entry name" value="S-(HYDROXYMETHYL)GLUTATHIONE DEHYDROGENASE"/>
    <property type="match status" value="1"/>
</dbReference>
<dbReference type="Pfam" id="PF08240">
    <property type="entry name" value="ADH_N"/>
    <property type="match status" value="1"/>
</dbReference>
<comment type="cofactor">
    <cofactor evidence="1 5">
        <name>Zn(2+)</name>
        <dbReference type="ChEBI" id="CHEBI:29105"/>
    </cofactor>
</comment>
<evidence type="ECO:0000313" key="8">
    <source>
        <dbReference type="EMBL" id="LAA10813.1"/>
    </source>
</evidence>
<dbReference type="FunFam" id="3.40.50.720:FF:000003">
    <property type="entry name" value="S-(hydroxymethyl)glutathione dehydrogenase"/>
    <property type="match status" value="1"/>
</dbReference>
<sequence>MATAGKPITCRAAVVWEVGQQYSIEKVEGDVPKKGEVRVKLASVGICHSDLHAQMGYEENHPFPTILGHEGAGIVESVGEDVERFKPGDLIVFTFESYCGDCDLCQSPKAKNCRKTTRNSFHRDGTSRVSAKGKALSQLNALGLFSEYTVTSQYNITKVNPAADPKILCLAGCCLPTGYGAAVNAGKVTPGSTCAVWGLGGVGMCVIMGCHDSGASKIIGIDPNPKKFQLAEGFGATHFLNPKEVTSVPETLSQMCKVGVDYCFVSVGNLSAMEEAFNSSHPYWGKTIIIGLGETGATVNVGVWDLLYGRQLMGTRYGSYKAVRDIPELVEKVVSGQIQLEKLITHRLPLDKINEGFELMKTGESLRSIIDFDLKE</sequence>
<accession>A0A2L2YRW0</accession>
<dbReference type="EMBL" id="IAAA01045769">
    <property type="protein sequence ID" value="LAA10813.1"/>
    <property type="molecule type" value="mRNA"/>
</dbReference>
<proteinExistence type="evidence at transcript level"/>
<evidence type="ECO:0000259" key="7">
    <source>
        <dbReference type="Pfam" id="PF08240"/>
    </source>
</evidence>
<protein>
    <submittedName>
        <fullName evidence="8">Alcohol dehydrogenase class-3 chain L</fullName>
    </submittedName>
</protein>
<feature type="domain" description="Alcohol dehydrogenase-like N-terminal" evidence="7">
    <location>
        <begin position="34"/>
        <end position="159"/>
    </location>
</feature>
<evidence type="ECO:0000256" key="3">
    <source>
        <dbReference type="ARBA" id="ARBA00022833"/>
    </source>
</evidence>
<evidence type="ECO:0000256" key="4">
    <source>
        <dbReference type="ARBA" id="ARBA00023002"/>
    </source>
</evidence>
<evidence type="ECO:0000259" key="6">
    <source>
        <dbReference type="Pfam" id="PF00107"/>
    </source>
</evidence>
<evidence type="ECO:0000256" key="5">
    <source>
        <dbReference type="RuleBase" id="RU361277"/>
    </source>
</evidence>
<dbReference type="SUPFAM" id="SSF50129">
    <property type="entry name" value="GroES-like"/>
    <property type="match status" value="2"/>
</dbReference>
<dbReference type="AlphaFoldDB" id="A0A2L2YRW0"/>
<dbReference type="GO" id="GO:0046294">
    <property type="term" value="P:formaldehyde catabolic process"/>
    <property type="evidence" value="ECO:0007669"/>
    <property type="project" value="TreeGrafter"/>
</dbReference>
<dbReference type="GO" id="GO:0005829">
    <property type="term" value="C:cytosol"/>
    <property type="evidence" value="ECO:0007669"/>
    <property type="project" value="TreeGrafter"/>
</dbReference>